<accession>A0A6L6YHI4</accession>
<keyword evidence="1" id="KW-0067">ATP-binding</keyword>
<dbReference type="PANTHER" id="PTHR30605:SF0">
    <property type="entry name" value="ANHYDRO-N-ACETYLMURAMIC ACID KINASE"/>
    <property type="match status" value="1"/>
</dbReference>
<comment type="catalytic activity">
    <reaction evidence="1">
        <text>1,6-anhydro-N-acetyl-beta-muramate + ATP + H2O = N-acetyl-D-muramate 6-phosphate + ADP + H(+)</text>
        <dbReference type="Rhea" id="RHEA:24952"/>
        <dbReference type="ChEBI" id="CHEBI:15377"/>
        <dbReference type="ChEBI" id="CHEBI:15378"/>
        <dbReference type="ChEBI" id="CHEBI:30616"/>
        <dbReference type="ChEBI" id="CHEBI:58690"/>
        <dbReference type="ChEBI" id="CHEBI:58722"/>
        <dbReference type="ChEBI" id="CHEBI:456216"/>
        <dbReference type="EC" id="2.7.1.170"/>
    </reaction>
</comment>
<dbReference type="GO" id="GO:0005524">
    <property type="term" value="F:ATP binding"/>
    <property type="evidence" value="ECO:0007669"/>
    <property type="project" value="UniProtKB-UniRule"/>
</dbReference>
<sequence>MMSGTSMDGVDAVAAVFTNGRYQFIGRSSESYSTHLRSSLISLCSSGPDEVLRCQECGNEVAKIYAKVFNKLLEGTGLETSNICAIGAHGQTIRHSPQMGASTQLINGALLAELTKTDVVTDFRSRDLAAGGEGAPLVPLFHKCVFSGSVPRGILNIGGISNLTYLPALGSDADVFGFDCGPGNVLMDGWTEKINGTPYDHDGMWARSGKVSEKLLALLKKEAFFDLTPPKSTGRELFNLGWLESKLSDESVEDVQRTLVALTAGTITEAIERFAPDIQELFVCGGGAKNSLLMQELTAMNPARAVKTTAALGMDAQDVEGAAFAWLAKRFVERQPGNLPSVTGAEGGRILGALYPA</sequence>
<keyword evidence="1 2" id="KW-0418">Kinase</keyword>
<dbReference type="GO" id="GO:0016773">
    <property type="term" value="F:phosphotransferase activity, alcohol group as acceptor"/>
    <property type="evidence" value="ECO:0007669"/>
    <property type="project" value="UniProtKB-UniRule"/>
</dbReference>
<gene>
    <name evidence="1" type="primary">anmK</name>
    <name evidence="2" type="ORF">E5987_02815</name>
</gene>
<feature type="binding site" evidence="1">
    <location>
        <begin position="4"/>
        <end position="11"/>
    </location>
    <ligand>
        <name>ATP</name>
        <dbReference type="ChEBI" id="CHEBI:30616"/>
    </ligand>
</feature>
<organism evidence="2 3">
    <name type="scientific">Parasutterella muris</name>
    <dbReference type="NCBI Taxonomy" id="2565572"/>
    <lineage>
        <taxon>Bacteria</taxon>
        <taxon>Pseudomonadati</taxon>
        <taxon>Pseudomonadota</taxon>
        <taxon>Betaproteobacteria</taxon>
        <taxon>Burkholderiales</taxon>
        <taxon>Sutterellaceae</taxon>
        <taxon>Parasutterella</taxon>
    </lineage>
</organism>
<comment type="function">
    <text evidence="1">Catalyzes the specific phosphorylation of 1,6-anhydro-N-acetylmuramic acid (anhMurNAc) with the simultaneous cleavage of the 1,6-anhydro ring, generating MurNAc-6-P. Is required for the utilization of anhMurNAc either imported from the medium or derived from its own cell wall murein, and thus plays a role in cell wall recycling.</text>
</comment>
<keyword evidence="1" id="KW-0119">Carbohydrate metabolism</keyword>
<evidence type="ECO:0000313" key="2">
    <source>
        <dbReference type="EMBL" id="MVX56138.1"/>
    </source>
</evidence>
<dbReference type="Proteomes" id="UP000472580">
    <property type="component" value="Unassembled WGS sequence"/>
</dbReference>
<proteinExistence type="inferred from homology"/>
<comment type="similarity">
    <text evidence="1">Belongs to the anhydro-N-acetylmuramic acid kinase family.</text>
</comment>
<dbReference type="UniPathway" id="UPA00544"/>
<dbReference type="Pfam" id="PF03702">
    <property type="entry name" value="AnmK"/>
    <property type="match status" value="1"/>
</dbReference>
<dbReference type="AlphaFoldDB" id="A0A6L6YHI4"/>
<comment type="caution">
    <text evidence="2">The sequence shown here is derived from an EMBL/GenBank/DDBJ whole genome shotgun (WGS) entry which is preliminary data.</text>
</comment>
<dbReference type="UniPathway" id="UPA00343"/>
<dbReference type="EC" id="2.7.1.170" evidence="1"/>
<dbReference type="CDD" id="cd24050">
    <property type="entry name" value="ASKHA_NBD_ANMK"/>
    <property type="match status" value="1"/>
</dbReference>
<keyword evidence="3" id="KW-1185">Reference proteome</keyword>
<dbReference type="GO" id="GO:0006040">
    <property type="term" value="P:amino sugar metabolic process"/>
    <property type="evidence" value="ECO:0007669"/>
    <property type="project" value="InterPro"/>
</dbReference>
<keyword evidence="1" id="KW-0547">Nucleotide-binding</keyword>
<dbReference type="HAMAP" id="MF_01270">
    <property type="entry name" value="AnhMurNAc_kinase"/>
    <property type="match status" value="1"/>
</dbReference>
<dbReference type="InterPro" id="IPR043129">
    <property type="entry name" value="ATPase_NBD"/>
</dbReference>
<comment type="pathway">
    <text evidence="1">Cell wall biogenesis; peptidoglycan recycling.</text>
</comment>
<dbReference type="GO" id="GO:0097175">
    <property type="term" value="P:1,6-anhydro-N-acetyl-beta-muramic acid catabolic process"/>
    <property type="evidence" value="ECO:0007669"/>
    <property type="project" value="UniProtKB-UniRule"/>
</dbReference>
<name>A0A6L6YHI4_9BURK</name>
<evidence type="ECO:0000256" key="1">
    <source>
        <dbReference type="HAMAP-Rule" id="MF_01270"/>
    </source>
</evidence>
<dbReference type="GO" id="GO:0009254">
    <property type="term" value="P:peptidoglycan turnover"/>
    <property type="evidence" value="ECO:0007669"/>
    <property type="project" value="UniProtKB-UniRule"/>
</dbReference>
<keyword evidence="1 2" id="KW-0808">Transferase</keyword>
<protein>
    <recommendedName>
        <fullName evidence="1">Anhydro-N-acetylmuramic acid kinase</fullName>
        <ecNumber evidence="1">2.7.1.170</ecNumber>
    </recommendedName>
    <alternativeName>
        <fullName evidence="1">AnhMurNAc kinase</fullName>
    </alternativeName>
</protein>
<evidence type="ECO:0000313" key="3">
    <source>
        <dbReference type="Proteomes" id="UP000472580"/>
    </source>
</evidence>
<dbReference type="SUPFAM" id="SSF53067">
    <property type="entry name" value="Actin-like ATPase domain"/>
    <property type="match status" value="1"/>
</dbReference>
<reference evidence="2 3" key="1">
    <citation type="submission" date="2019-12" db="EMBL/GenBank/DDBJ databases">
        <title>Microbes associate with the intestines of laboratory mice.</title>
        <authorList>
            <person name="Navarre W."/>
            <person name="Wong E."/>
        </authorList>
    </citation>
    <scope>NUCLEOTIDE SEQUENCE [LARGE SCALE GENOMIC DNA]</scope>
    <source>
        <strain evidence="2 3">NM82_D38</strain>
    </source>
</reference>
<dbReference type="NCBIfam" id="NF007139">
    <property type="entry name" value="PRK09585.1-3"/>
    <property type="match status" value="1"/>
</dbReference>
<dbReference type="PANTHER" id="PTHR30605">
    <property type="entry name" value="ANHYDRO-N-ACETYLMURAMIC ACID KINASE"/>
    <property type="match status" value="1"/>
</dbReference>
<comment type="pathway">
    <text evidence="1">Amino-sugar metabolism; 1,6-anhydro-N-acetylmuramate degradation.</text>
</comment>
<dbReference type="Gene3D" id="3.30.420.40">
    <property type="match status" value="2"/>
</dbReference>
<dbReference type="GO" id="GO:0016301">
    <property type="term" value="F:kinase activity"/>
    <property type="evidence" value="ECO:0007669"/>
    <property type="project" value="UniProtKB-KW"/>
</dbReference>
<dbReference type="EMBL" id="WSRP01000006">
    <property type="protein sequence ID" value="MVX56138.1"/>
    <property type="molecule type" value="Genomic_DNA"/>
</dbReference>
<dbReference type="InterPro" id="IPR005338">
    <property type="entry name" value="Anhydro_N_Ac-Mur_kinase"/>
</dbReference>
<dbReference type="OrthoDB" id="9763949at2"/>